<reference evidence="1 3" key="1">
    <citation type="submission" date="2018-06" db="EMBL/GenBank/DDBJ databases">
        <authorList>
            <consortium name="Pathogen Informatics"/>
            <person name="Doyle S."/>
        </authorList>
    </citation>
    <scope>NUCLEOTIDE SEQUENCE [LARGE SCALE GENOMIC DNA]</scope>
    <source>
        <strain evidence="1 3">NCTC7928</strain>
    </source>
</reference>
<organism evidence="1 3">
    <name type="scientific">Escherichia coli</name>
    <dbReference type="NCBI Taxonomy" id="562"/>
    <lineage>
        <taxon>Bacteria</taxon>
        <taxon>Pseudomonadati</taxon>
        <taxon>Pseudomonadota</taxon>
        <taxon>Gammaproteobacteria</taxon>
        <taxon>Enterobacterales</taxon>
        <taxon>Enterobacteriaceae</taxon>
        <taxon>Escherichia</taxon>
    </lineage>
</organism>
<gene>
    <name evidence="1" type="ORF">NCTC7928_07077</name>
    <name evidence="2" type="ORF">V9Z47_12680</name>
</gene>
<dbReference type="Proteomes" id="UP001383096">
    <property type="component" value="Chromosome"/>
</dbReference>
<dbReference type="AlphaFoldDB" id="A0A376N0S9"/>
<evidence type="ECO:0000313" key="2">
    <source>
        <dbReference type="EMBL" id="WWX73793.1"/>
    </source>
</evidence>
<sequence>MKVNYFRAKDKATGKRVAILVNEANYMFVLQPWCIADYNDDYRRHAARRAVGMKGWQPRDMLNYCDWNLIAKYTVDYKGVF</sequence>
<evidence type="ECO:0000313" key="3">
    <source>
        <dbReference type="Proteomes" id="UP000254877"/>
    </source>
</evidence>
<dbReference type="Proteomes" id="UP000254877">
    <property type="component" value="Unassembled WGS sequence"/>
</dbReference>
<dbReference type="EMBL" id="CP146670">
    <property type="protein sequence ID" value="WWX73793.1"/>
    <property type="molecule type" value="Genomic_DNA"/>
</dbReference>
<reference evidence="2" key="2">
    <citation type="submission" date="2024-03" db="EMBL/GenBank/DDBJ databases">
        <title>Epithelial relay of microbial signals coordinates intestinal macrophage supported barrier repair.</title>
        <authorList>
            <person name="Tsai M.T."/>
        </authorList>
    </citation>
    <scope>NUCLEOTIDE SEQUENCE</scope>
    <source>
        <strain evidence="2">MS 21-1</strain>
    </source>
</reference>
<proteinExistence type="predicted"/>
<dbReference type="EMBL" id="UGAB01000002">
    <property type="protein sequence ID" value="STF46275.1"/>
    <property type="molecule type" value="Genomic_DNA"/>
</dbReference>
<dbReference type="RefSeq" id="WP_000867868.1">
    <property type="nucleotide sequence ID" value="NZ_CANUDW010000006.1"/>
</dbReference>
<accession>A0A376N0S9</accession>
<name>A0A376N0S9_ECOLX</name>
<evidence type="ECO:0000313" key="1">
    <source>
        <dbReference type="EMBL" id="STF46275.1"/>
    </source>
</evidence>
<protein>
    <submittedName>
        <fullName evidence="1">Uncharacterized protein</fullName>
    </submittedName>
</protein>